<accession>A0ABP7HDU4</accession>
<dbReference type="Proteomes" id="UP001500888">
    <property type="component" value="Unassembled WGS sequence"/>
</dbReference>
<sequence length="147" mass="15240">MRDVAEVRSDPAIDARAALRSTTVRLFAARTRPGPAALLGAAMLCLTACGGTAAGAPAPTAVKEITVTVTGRTVTPPPARIDVAKGQMVRITVTGDVADQAHVHGYDKAADLRPGVPGTIGFVADQSGLFEVETHEQGLQLFQLVVR</sequence>
<organism evidence="1 2">
    <name type="scientific">Sphaerisporangium flaviroseum</name>
    <dbReference type="NCBI Taxonomy" id="509199"/>
    <lineage>
        <taxon>Bacteria</taxon>
        <taxon>Bacillati</taxon>
        <taxon>Actinomycetota</taxon>
        <taxon>Actinomycetes</taxon>
        <taxon>Streptosporangiales</taxon>
        <taxon>Streptosporangiaceae</taxon>
        <taxon>Sphaerisporangium</taxon>
    </lineage>
</organism>
<dbReference type="EMBL" id="BAAAZR010000001">
    <property type="protein sequence ID" value="GAA3790000.1"/>
    <property type="molecule type" value="Genomic_DNA"/>
</dbReference>
<dbReference type="SUPFAM" id="SSF49503">
    <property type="entry name" value="Cupredoxins"/>
    <property type="match status" value="1"/>
</dbReference>
<dbReference type="Gene3D" id="2.60.40.420">
    <property type="entry name" value="Cupredoxins - blue copper proteins"/>
    <property type="match status" value="1"/>
</dbReference>
<comment type="caution">
    <text evidence="1">The sequence shown here is derived from an EMBL/GenBank/DDBJ whole genome shotgun (WGS) entry which is preliminary data.</text>
</comment>
<protein>
    <recommendedName>
        <fullName evidence="3">EfeO-type cupredoxin-like domain-containing protein</fullName>
    </recommendedName>
</protein>
<name>A0ABP7HDU4_9ACTN</name>
<evidence type="ECO:0000313" key="1">
    <source>
        <dbReference type="EMBL" id="GAA3790000.1"/>
    </source>
</evidence>
<proteinExistence type="predicted"/>
<keyword evidence="2" id="KW-1185">Reference proteome</keyword>
<reference evidence="2" key="1">
    <citation type="journal article" date="2019" name="Int. J. Syst. Evol. Microbiol.">
        <title>The Global Catalogue of Microorganisms (GCM) 10K type strain sequencing project: providing services to taxonomists for standard genome sequencing and annotation.</title>
        <authorList>
            <consortium name="The Broad Institute Genomics Platform"/>
            <consortium name="The Broad Institute Genome Sequencing Center for Infectious Disease"/>
            <person name="Wu L."/>
            <person name="Ma J."/>
        </authorList>
    </citation>
    <scope>NUCLEOTIDE SEQUENCE [LARGE SCALE GENOMIC DNA]</scope>
    <source>
        <strain evidence="2">JCM 16908</strain>
    </source>
</reference>
<evidence type="ECO:0008006" key="3">
    <source>
        <dbReference type="Google" id="ProtNLM"/>
    </source>
</evidence>
<gene>
    <name evidence="1" type="ORF">GCM10022226_06100</name>
</gene>
<evidence type="ECO:0000313" key="2">
    <source>
        <dbReference type="Proteomes" id="UP001500888"/>
    </source>
</evidence>
<dbReference type="InterPro" id="IPR008972">
    <property type="entry name" value="Cupredoxin"/>
</dbReference>